<dbReference type="SMART" id="SM00228">
    <property type="entry name" value="PDZ"/>
    <property type="match status" value="1"/>
</dbReference>
<name>A0A2U2JD47_9FLAO</name>
<dbReference type="PANTHER" id="PTHR43343">
    <property type="entry name" value="PEPTIDASE S12"/>
    <property type="match status" value="1"/>
</dbReference>
<sequence length="462" mass="50021">MKKFFGFLGMAVLGGALTLGGYKMLFNEEVIVERTLPEPIKTVNTNFNPTYKNDAIIANSIDFTIAAERSVNSVVHVKNTAVRTRVNPYDLIFGGGNGKRKYEQVGTGSGVIISQDGYIVTNNHVIANATNIEITLNNKQKYPAELIGTDKENDIALLKIDTDVDLPYIPFANSDNIKIGEWVLAVGNPYNLTSTVTAGIVSAKGRDLEGNAGVESFIQSDAAVNPGNSGGALVNTRGELVGINTAISSKTGSFIGYSFAVPSNIAKKIVDDLLEFGTVQEAILGINYDQRDKDINGVKITAVADDGGAKKAGLKSGDVIKKVNNVKISKFSELRGQLTAKRPGDFVDITVDRDGEFITKSVKLSKKDSYISRSLSVVLKDLNKKEKKKYDLKGGAKIIQNGNKNLDYYGVKEGFIITEINKKPVLNASEAAKAIDASYGNGRPIYIEVINLDGERERYAFR</sequence>
<evidence type="ECO:0000313" key="5">
    <source>
        <dbReference type="Proteomes" id="UP000245670"/>
    </source>
</evidence>
<dbReference type="InterPro" id="IPR036034">
    <property type="entry name" value="PDZ_sf"/>
</dbReference>
<dbReference type="RefSeq" id="WP_109403175.1">
    <property type="nucleotide sequence ID" value="NZ_QFFG01000001.1"/>
</dbReference>
<dbReference type="OrthoDB" id="9758917at2"/>
<dbReference type="PANTHER" id="PTHR43343:SF3">
    <property type="entry name" value="PROTEASE DO-LIKE 8, CHLOROPLASTIC"/>
    <property type="match status" value="1"/>
</dbReference>
<organism evidence="4 5">
    <name type="scientific">Polaribacter aquimarinus</name>
    <dbReference type="NCBI Taxonomy" id="2100726"/>
    <lineage>
        <taxon>Bacteria</taxon>
        <taxon>Pseudomonadati</taxon>
        <taxon>Bacteroidota</taxon>
        <taxon>Flavobacteriia</taxon>
        <taxon>Flavobacteriales</taxon>
        <taxon>Flavobacteriaceae</taxon>
    </lineage>
</organism>
<proteinExistence type="predicted"/>
<dbReference type="InterPro" id="IPR009003">
    <property type="entry name" value="Peptidase_S1_PA"/>
</dbReference>
<feature type="domain" description="PDZ" evidence="3">
    <location>
        <begin position="273"/>
        <end position="355"/>
    </location>
</feature>
<dbReference type="GO" id="GO:0006508">
    <property type="term" value="P:proteolysis"/>
    <property type="evidence" value="ECO:0007669"/>
    <property type="project" value="UniProtKB-KW"/>
</dbReference>
<dbReference type="AlphaFoldDB" id="A0A2U2JD47"/>
<evidence type="ECO:0000256" key="1">
    <source>
        <dbReference type="ARBA" id="ARBA00022670"/>
    </source>
</evidence>
<dbReference type="SUPFAM" id="SSF50494">
    <property type="entry name" value="Trypsin-like serine proteases"/>
    <property type="match status" value="1"/>
</dbReference>
<dbReference type="GO" id="GO:0004252">
    <property type="term" value="F:serine-type endopeptidase activity"/>
    <property type="evidence" value="ECO:0007669"/>
    <property type="project" value="InterPro"/>
</dbReference>
<dbReference type="Gene3D" id="2.40.10.120">
    <property type="match status" value="1"/>
</dbReference>
<dbReference type="InterPro" id="IPR051201">
    <property type="entry name" value="Chloro_Bact_Ser_Proteases"/>
</dbReference>
<keyword evidence="5" id="KW-1185">Reference proteome</keyword>
<keyword evidence="1 4" id="KW-0645">Protease</keyword>
<dbReference type="Pfam" id="PF13365">
    <property type="entry name" value="Trypsin_2"/>
    <property type="match status" value="1"/>
</dbReference>
<comment type="caution">
    <text evidence="4">The sequence shown here is derived from an EMBL/GenBank/DDBJ whole genome shotgun (WGS) entry which is preliminary data.</text>
</comment>
<keyword evidence="2" id="KW-0378">Hydrolase</keyword>
<gene>
    <name evidence="4" type="ORF">DIS07_00045</name>
</gene>
<dbReference type="PROSITE" id="PS50106">
    <property type="entry name" value="PDZ"/>
    <property type="match status" value="1"/>
</dbReference>
<dbReference type="PRINTS" id="PR00834">
    <property type="entry name" value="PROTEASES2C"/>
</dbReference>
<dbReference type="Gene3D" id="2.30.42.10">
    <property type="match status" value="1"/>
</dbReference>
<evidence type="ECO:0000259" key="3">
    <source>
        <dbReference type="PROSITE" id="PS50106"/>
    </source>
</evidence>
<accession>A0A2U2JD47</accession>
<dbReference type="EMBL" id="QFFG01000001">
    <property type="protein sequence ID" value="PWG06259.1"/>
    <property type="molecule type" value="Genomic_DNA"/>
</dbReference>
<dbReference type="Pfam" id="PF13180">
    <property type="entry name" value="PDZ_2"/>
    <property type="match status" value="1"/>
</dbReference>
<reference evidence="4 5" key="1">
    <citation type="submission" date="2018-05" db="EMBL/GenBank/DDBJ databases">
        <title>Polaribacter aquimarinus sp. nov., isolated from sediment in a sediment of sea.</title>
        <authorList>
            <person name="Lu D."/>
        </authorList>
    </citation>
    <scope>NUCLEOTIDE SEQUENCE [LARGE SCALE GENOMIC DNA]</scope>
    <source>
        <strain evidence="4 5">ZY113</strain>
    </source>
</reference>
<dbReference type="InterPro" id="IPR001478">
    <property type="entry name" value="PDZ"/>
</dbReference>
<dbReference type="InterPro" id="IPR001940">
    <property type="entry name" value="Peptidase_S1C"/>
</dbReference>
<protein>
    <submittedName>
        <fullName evidence="4">Serine protease</fullName>
    </submittedName>
</protein>
<dbReference type="Proteomes" id="UP000245670">
    <property type="component" value="Unassembled WGS sequence"/>
</dbReference>
<dbReference type="SUPFAM" id="SSF50156">
    <property type="entry name" value="PDZ domain-like"/>
    <property type="match status" value="1"/>
</dbReference>
<evidence type="ECO:0000256" key="2">
    <source>
        <dbReference type="ARBA" id="ARBA00022801"/>
    </source>
</evidence>
<evidence type="ECO:0000313" key="4">
    <source>
        <dbReference type="EMBL" id="PWG06259.1"/>
    </source>
</evidence>